<keyword evidence="1" id="KW-0472">Membrane</keyword>
<dbReference type="RefSeq" id="WP_256412828.1">
    <property type="nucleotide sequence ID" value="NZ_JANHDM010000013.1"/>
</dbReference>
<gene>
    <name evidence="2" type="ORF">ACFPM1_15735</name>
</gene>
<dbReference type="Proteomes" id="UP001596118">
    <property type="component" value="Unassembled WGS sequence"/>
</dbReference>
<proteinExistence type="predicted"/>
<evidence type="ECO:0000313" key="2">
    <source>
        <dbReference type="EMBL" id="MFC5280194.1"/>
    </source>
</evidence>
<protein>
    <recommendedName>
        <fullName evidence="4">DUF2254 domain-containing protein</fullName>
    </recommendedName>
</protein>
<sequence>MRVRYWIRYLLYIAWRRIKAIFSVSLYRYGELLCLASALTLVLLTITVVWRPFGIGSIIQEVSNPAIFDQSLSLILNFMSVIFLLVIFLIQNANQEYSPRLSMLIFKDKYLIGILVFILGFSAFNLTGLYLDWASPYDLISYVLSIIAVLLIGAIILFTGYFLNISNIVDYVTDRMLRKIEPRNIYSTWRPLVPEHDEEFTEDLVKDVHLLFSTGSRAIEKDQREVFESTLNSISEVSDQYLEQTSGEITNDDFINEIANYFEFLIRTALEEDSRQKYLDDIAEAMGDIALSIVEHRDMGGQSQMAGRLLKSMKDLFFKSYGLDLTSVGHVCIDKIDEVSVAALEDGDYSSYNYYNSHLDDIADICAEAKQYYSALLLQRALNKYQWQYVKLVQLLLDEKLAVEEWQIRDFFDDLASRFNEATSETSLSQEQLLYAALYGANSFNWKLKRADIQGIENPRIERITKDYLEEYIDFHHRILTTDIGNKHSSSYSVFPEMLYLVCYKIELSDEFESELLKQINDNWLDYIEQYYQHCIEEDEGVYSKVEESMMDYYALQIIFHREDKESLQEFTGDFVNLYSNLPKNQDGRWGDAVNRSLYKHLKLYGCWLSLSFDVQKDFPKLFDVLVSDFQDVVQRGKALPASPTQKFGYASKHGGDWVRPWTMSGSQVWGSKVQYAISAEMNQNFGQDNQLHHELAEGIEGADKPRERQYRWFHFELKTRHDIRSAVAQGAALREYLSHSENTR</sequence>
<feature type="transmembrane region" description="Helical" evidence="1">
    <location>
        <begin position="70"/>
        <end position="90"/>
    </location>
</feature>
<keyword evidence="3" id="KW-1185">Reference proteome</keyword>
<evidence type="ECO:0000313" key="3">
    <source>
        <dbReference type="Proteomes" id="UP001596118"/>
    </source>
</evidence>
<dbReference type="AlphaFoldDB" id="A0ABD5R5J9"/>
<name>A0ABD5R5J9_9EURY</name>
<keyword evidence="1" id="KW-1133">Transmembrane helix</keyword>
<comment type="caution">
    <text evidence="2">The sequence shown here is derived from an EMBL/GenBank/DDBJ whole genome shotgun (WGS) entry which is preliminary data.</text>
</comment>
<accession>A0ABD5R5J9</accession>
<evidence type="ECO:0000256" key="1">
    <source>
        <dbReference type="SAM" id="Phobius"/>
    </source>
</evidence>
<keyword evidence="1" id="KW-0812">Transmembrane</keyword>
<evidence type="ECO:0008006" key="4">
    <source>
        <dbReference type="Google" id="ProtNLM"/>
    </source>
</evidence>
<feature type="transmembrane region" description="Helical" evidence="1">
    <location>
        <begin position="139"/>
        <end position="163"/>
    </location>
</feature>
<reference evidence="2 3" key="1">
    <citation type="journal article" date="2019" name="Int. J. Syst. Evol. Microbiol.">
        <title>The Global Catalogue of Microorganisms (GCM) 10K type strain sequencing project: providing services to taxonomists for standard genome sequencing and annotation.</title>
        <authorList>
            <consortium name="The Broad Institute Genomics Platform"/>
            <consortium name="The Broad Institute Genome Sequencing Center for Infectious Disease"/>
            <person name="Wu L."/>
            <person name="Ma J."/>
        </authorList>
    </citation>
    <scope>NUCLEOTIDE SEQUENCE [LARGE SCALE GENOMIC DNA]</scope>
    <source>
        <strain evidence="2 3">CGMCC 1.12124</strain>
    </source>
</reference>
<dbReference type="EMBL" id="JBHSKY010000024">
    <property type="protein sequence ID" value="MFC5280194.1"/>
    <property type="molecule type" value="Genomic_DNA"/>
</dbReference>
<feature type="transmembrane region" description="Helical" evidence="1">
    <location>
        <begin position="26"/>
        <end position="50"/>
    </location>
</feature>
<feature type="transmembrane region" description="Helical" evidence="1">
    <location>
        <begin position="110"/>
        <end position="133"/>
    </location>
</feature>
<organism evidence="2 3">
    <name type="scientific">Halorubrum rubrum</name>
    <dbReference type="NCBI Taxonomy" id="1126240"/>
    <lineage>
        <taxon>Archaea</taxon>
        <taxon>Methanobacteriati</taxon>
        <taxon>Methanobacteriota</taxon>
        <taxon>Stenosarchaea group</taxon>
        <taxon>Halobacteria</taxon>
        <taxon>Halobacteriales</taxon>
        <taxon>Haloferacaceae</taxon>
        <taxon>Halorubrum</taxon>
    </lineage>
</organism>